<dbReference type="PANTHER" id="PTHR43142:SF8">
    <property type="entry name" value="CARBOXYLIC ESTER HYDROLASE"/>
    <property type="match status" value="1"/>
</dbReference>
<evidence type="ECO:0000256" key="2">
    <source>
        <dbReference type="ARBA" id="ARBA00022801"/>
    </source>
</evidence>
<name>A0A2P6N5X6_9EUKA</name>
<dbReference type="InterPro" id="IPR019826">
    <property type="entry name" value="Carboxylesterase_B_AS"/>
</dbReference>
<keyword evidence="2 3" id="KW-0378">Hydrolase</keyword>
<dbReference type="Pfam" id="PF00135">
    <property type="entry name" value="COesterase"/>
    <property type="match status" value="1"/>
</dbReference>
<organism evidence="5 6">
    <name type="scientific">Planoprotostelium fungivorum</name>
    <dbReference type="NCBI Taxonomy" id="1890364"/>
    <lineage>
        <taxon>Eukaryota</taxon>
        <taxon>Amoebozoa</taxon>
        <taxon>Evosea</taxon>
        <taxon>Variosea</taxon>
        <taxon>Cavosteliida</taxon>
        <taxon>Cavosteliaceae</taxon>
        <taxon>Planoprotostelium</taxon>
    </lineage>
</organism>
<dbReference type="OrthoDB" id="6846267at2759"/>
<keyword evidence="6" id="KW-1185">Reference proteome</keyword>
<dbReference type="EC" id="3.1.1.-" evidence="3"/>
<dbReference type="PANTHER" id="PTHR43142">
    <property type="entry name" value="CARBOXYLIC ESTER HYDROLASE"/>
    <property type="match status" value="1"/>
</dbReference>
<evidence type="ECO:0000259" key="4">
    <source>
        <dbReference type="Pfam" id="PF00135"/>
    </source>
</evidence>
<evidence type="ECO:0000313" key="6">
    <source>
        <dbReference type="Proteomes" id="UP000241769"/>
    </source>
</evidence>
<protein>
    <recommendedName>
        <fullName evidence="3">Carboxylic ester hydrolase</fullName>
        <ecNumber evidence="3">3.1.1.-</ecNumber>
    </recommendedName>
</protein>
<sequence>MRSSSSPRLDKVVATAYDVKEGLKWASADFSTTLQFTTLIPPKGKIIKHLWVQAVAMTDLQSATKLMAAPGNADPSEDSRVVLTLADGSRRLYFEGSGGYGSHFHTHPMNCRYGHIKHRWADPSPCFSQDGNARIHHATDSIRIITEDRPLSTRTNLPGVADEDCLRLNIFVPPQSSTSQISLQRHPVGVYIHGGFLQFGHPHICNVDHLITDIDEERYKVWVVPTYRLGVLGFLAGTKNIRGNFGLNDLWFCLQWIQKNIITFGGDPTEVCISGTSAGAYACHQLMHRLSRSSASSTPLFREARLYSNAIVNQPQDMQRSRQNILRIFHHLGGQGHDDEDIEALLRGISTGDLLAAVEHLQLVFRPTTDDVIIQEQMTWQRSGRLGHQLYERGFRRLVLGEVRDEHSFYSILHRVEDQSQLVEVLRRYYPDDVVRVLMENIPRKVMEDVSTALGWAMSHAQVFVPIRMLTRDLWDTPVQVLRYRIEWSPNRSDIIGHGSDLSLWTCTHSVRKRENQEVCRNWHASVRQKPKEIEDVLLLDHTGHIQWTRDERWKDCLSLSKDIEKRHKISRL</sequence>
<evidence type="ECO:0000256" key="3">
    <source>
        <dbReference type="RuleBase" id="RU361235"/>
    </source>
</evidence>
<evidence type="ECO:0000256" key="1">
    <source>
        <dbReference type="ARBA" id="ARBA00005964"/>
    </source>
</evidence>
<feature type="domain" description="Carboxylesterase type B" evidence="4">
    <location>
        <begin position="152"/>
        <end position="377"/>
    </location>
</feature>
<evidence type="ECO:0000313" key="5">
    <source>
        <dbReference type="EMBL" id="PRP79351.1"/>
    </source>
</evidence>
<dbReference type="GO" id="GO:0016787">
    <property type="term" value="F:hydrolase activity"/>
    <property type="evidence" value="ECO:0007669"/>
    <property type="project" value="UniProtKB-KW"/>
</dbReference>
<dbReference type="SUPFAM" id="SSF53474">
    <property type="entry name" value="alpha/beta-Hydrolases"/>
    <property type="match status" value="1"/>
</dbReference>
<dbReference type="InterPro" id="IPR029058">
    <property type="entry name" value="AB_hydrolase_fold"/>
</dbReference>
<dbReference type="STRING" id="1890364.A0A2P6N5X6"/>
<dbReference type="Proteomes" id="UP000241769">
    <property type="component" value="Unassembled WGS sequence"/>
</dbReference>
<proteinExistence type="inferred from homology"/>
<comment type="similarity">
    <text evidence="1 3">Belongs to the type-B carboxylesterase/lipase family.</text>
</comment>
<dbReference type="Gene3D" id="3.40.50.1820">
    <property type="entry name" value="alpha/beta hydrolase"/>
    <property type="match status" value="1"/>
</dbReference>
<comment type="caution">
    <text evidence="5">The sequence shown here is derived from an EMBL/GenBank/DDBJ whole genome shotgun (WGS) entry which is preliminary data.</text>
</comment>
<dbReference type="PROSITE" id="PS00122">
    <property type="entry name" value="CARBOXYLESTERASE_B_1"/>
    <property type="match status" value="1"/>
</dbReference>
<dbReference type="AlphaFoldDB" id="A0A2P6N5X6"/>
<dbReference type="ESTHER" id="9myce-a0a2p6n5x6">
    <property type="family name" value="Carb_B_Root"/>
</dbReference>
<gene>
    <name evidence="5" type="ORF">PROFUN_12952</name>
</gene>
<dbReference type="InterPro" id="IPR002018">
    <property type="entry name" value="CarbesteraseB"/>
</dbReference>
<dbReference type="InParanoid" id="A0A2P6N5X6"/>
<dbReference type="EMBL" id="MDYQ01000187">
    <property type="protein sequence ID" value="PRP79351.1"/>
    <property type="molecule type" value="Genomic_DNA"/>
</dbReference>
<reference evidence="5 6" key="1">
    <citation type="journal article" date="2018" name="Genome Biol. Evol.">
        <title>Multiple Roots of Fruiting Body Formation in Amoebozoa.</title>
        <authorList>
            <person name="Hillmann F."/>
            <person name="Forbes G."/>
            <person name="Novohradska S."/>
            <person name="Ferling I."/>
            <person name="Riege K."/>
            <person name="Groth M."/>
            <person name="Westermann M."/>
            <person name="Marz M."/>
            <person name="Spaller T."/>
            <person name="Winckler T."/>
            <person name="Schaap P."/>
            <person name="Glockner G."/>
        </authorList>
    </citation>
    <scope>NUCLEOTIDE SEQUENCE [LARGE SCALE GENOMIC DNA]</scope>
    <source>
        <strain evidence="5 6">Jena</strain>
    </source>
</reference>
<accession>A0A2P6N5X6</accession>